<dbReference type="STRING" id="576137.A0A1L7XAA7"/>
<reference evidence="2 3" key="1">
    <citation type="submission" date="2016-03" db="EMBL/GenBank/DDBJ databases">
        <authorList>
            <person name="Ploux O."/>
        </authorList>
    </citation>
    <scope>NUCLEOTIDE SEQUENCE [LARGE SCALE GENOMIC DNA]</scope>
    <source>
        <strain evidence="2 3">UAMH 11012</strain>
    </source>
</reference>
<keyword evidence="3" id="KW-1185">Reference proteome</keyword>
<evidence type="ECO:0000313" key="3">
    <source>
        <dbReference type="Proteomes" id="UP000184330"/>
    </source>
</evidence>
<organism evidence="2 3">
    <name type="scientific">Phialocephala subalpina</name>
    <dbReference type="NCBI Taxonomy" id="576137"/>
    <lineage>
        <taxon>Eukaryota</taxon>
        <taxon>Fungi</taxon>
        <taxon>Dikarya</taxon>
        <taxon>Ascomycota</taxon>
        <taxon>Pezizomycotina</taxon>
        <taxon>Leotiomycetes</taxon>
        <taxon>Helotiales</taxon>
        <taxon>Mollisiaceae</taxon>
        <taxon>Phialocephala</taxon>
        <taxon>Phialocephala fortinii species complex</taxon>
    </lineage>
</organism>
<dbReference type="AlphaFoldDB" id="A0A1L7XAA7"/>
<feature type="region of interest" description="Disordered" evidence="1">
    <location>
        <begin position="878"/>
        <end position="992"/>
    </location>
</feature>
<evidence type="ECO:0000313" key="2">
    <source>
        <dbReference type="EMBL" id="CZR61916.1"/>
    </source>
</evidence>
<dbReference type="EMBL" id="FJOG01000019">
    <property type="protein sequence ID" value="CZR61916.1"/>
    <property type="molecule type" value="Genomic_DNA"/>
</dbReference>
<evidence type="ECO:0000256" key="1">
    <source>
        <dbReference type="SAM" id="MobiDB-lite"/>
    </source>
</evidence>
<accession>A0A1L7XAA7</accession>
<dbReference type="OrthoDB" id="3538597at2759"/>
<feature type="compositionally biased region" description="Low complexity" evidence="1">
    <location>
        <begin position="941"/>
        <end position="955"/>
    </location>
</feature>
<sequence>MTSSSQSGGYEQQARDAFDRCYSPSTHRATFANIKKLGRLEFFEYRESITVDSEENPWREQTKRRAERIATLARICRDGRKNEAGWRMSLESEILARFTIEVACRRCRARLWRSELEAAASDQLSASLEERRKERRPCTCRTGRRGLDSIEQGVNLLFDDRAQEAIIYDIDLQSAMQKKEEPDRVFGLRSTKRLDRLLRWTEDRRVSSGGKMIGDSLRSTPFRPDGEPIVFPFLVLEAKSEKGRDNFSDIETQTAFAVHSLLTLQEDLRTAAGDDSEWESGSLVWFLAYKGEQWRVSAAYIDYLLGIRHHHIVDLWDGRILSASGALQLLLIVDYIFDWARDVYREAIIGELRSLAIDNTTSLGNDSDMDRSKQASGEQEAESPMYEEATAEKVEDPLRAFDSPKGVVRDANYMRNRFICLYITEDNLSVLMTSMKTSEKAQTAAENILRLLKDAWRVSREAIDALELLWTGEDRENMSLISSPDWQQTMELCCIAVSQGVIEELFQYAKRKGYQGWVPDHWPWVQDLTNMKVYLSMSVKDNLLATISRASISTKLFTMPTESTRTKADEEMENHSFWAVSSEKLDNGLVKHRYDAAMVPNAQARTRQFVLNVYNLHKIGRNESSSSILRVSSKFEEQRKLRPGGTTMGSIWPRLFVSVSPENVDQNFVFVTSKNPGNMTEYAKLCIFVLDASKWHTLPDQDELECPAPAYRFQAMRMDTKPGWGSGCNKADVQIHEDEFWDHMRAMIQHLIKIESFSEDVKGKGIEQPKPWKPKKMYTNWRMTTTRPSSFASLLKFREQAVNHRATAITVNEKLNPDAEQLLDDETALVGTASIEPPGGFTEQGFIDGTPETTTFLSIAKPLKQGKGKAIVVSSPKAIPPRVPFDHGSGITLEDFEFDDDTTSAGPSTEQAQKIDDRVQKRRSLNFGAGEGPSSTGLSKQQTQQIQETQQVQRTVPKRTFEDVDPGEGPSSAGPSKRPRQQETVPQFDRDYLDDEELSILLESGEFGN</sequence>
<name>A0A1L7XAA7_9HELO</name>
<gene>
    <name evidence="2" type="ORF">PAC_11813</name>
</gene>
<feature type="region of interest" description="Disordered" evidence="1">
    <location>
        <begin position="363"/>
        <end position="387"/>
    </location>
</feature>
<protein>
    <submittedName>
        <fullName evidence="2">Uncharacterized protein</fullName>
    </submittedName>
</protein>
<proteinExistence type="predicted"/>
<dbReference type="Proteomes" id="UP000184330">
    <property type="component" value="Unassembled WGS sequence"/>
</dbReference>